<dbReference type="EMBL" id="AFFY01000047">
    <property type="protein sequence ID" value="EHG98917.1"/>
    <property type="molecule type" value="Genomic_DNA"/>
</dbReference>
<feature type="transmembrane region" description="Helical" evidence="1">
    <location>
        <begin position="56"/>
        <end position="76"/>
    </location>
</feature>
<evidence type="ECO:0000256" key="1">
    <source>
        <dbReference type="SAM" id="Phobius"/>
    </source>
</evidence>
<dbReference type="Proteomes" id="UP000003598">
    <property type="component" value="Unassembled WGS sequence"/>
</dbReference>
<dbReference type="RefSeq" id="WP_008622047.1">
    <property type="nucleotide sequence ID" value="NZ_JH376618.1"/>
</dbReference>
<dbReference type="GeneID" id="93558346"/>
<comment type="caution">
    <text evidence="2">The sequence shown here is derived from an EMBL/GenBank/DDBJ whole genome shotgun (WGS) entry which is preliminary data.</text>
</comment>
<gene>
    <name evidence="2" type="ORF">HMPREF9441_03060</name>
</gene>
<accession>G5SUK0</accession>
<organism evidence="2 3">
    <name type="scientific">Paraprevotella clara YIT 11840</name>
    <dbReference type="NCBI Taxonomy" id="762968"/>
    <lineage>
        <taxon>Bacteria</taxon>
        <taxon>Pseudomonadati</taxon>
        <taxon>Bacteroidota</taxon>
        <taxon>Bacteroidia</taxon>
        <taxon>Bacteroidales</taxon>
        <taxon>Prevotellaceae</taxon>
        <taxon>Paraprevotella</taxon>
    </lineage>
</organism>
<dbReference type="AlphaFoldDB" id="G5SUK0"/>
<keyword evidence="1" id="KW-0812">Transmembrane</keyword>
<dbReference type="STRING" id="762968.HMPREF9441_03060"/>
<keyword evidence="3" id="KW-1185">Reference proteome</keyword>
<reference evidence="2 3" key="1">
    <citation type="submission" date="2011-03" db="EMBL/GenBank/DDBJ databases">
        <authorList>
            <person name="Weinstock G."/>
            <person name="Sodergren E."/>
            <person name="Clifton S."/>
            <person name="Fulton L."/>
            <person name="Fulton B."/>
            <person name="Courtney L."/>
            <person name="Fronick C."/>
            <person name="Harrison M."/>
            <person name="Strong C."/>
            <person name="Farmer C."/>
            <person name="Delahaunty K."/>
            <person name="Markovic C."/>
            <person name="Hall O."/>
            <person name="Minx P."/>
            <person name="Tomlinson C."/>
            <person name="Mitreva M."/>
            <person name="Hou S."/>
            <person name="Chen J."/>
            <person name="Wollam A."/>
            <person name="Pepin K.H."/>
            <person name="Johnson M."/>
            <person name="Bhonagiri V."/>
            <person name="Zhang X."/>
            <person name="Suruliraj S."/>
            <person name="Warren W."/>
            <person name="Chinwalla A."/>
            <person name="Mardis E.R."/>
            <person name="Wilson R.K."/>
        </authorList>
    </citation>
    <scope>NUCLEOTIDE SEQUENCE [LARGE SCALE GENOMIC DNA]</scope>
    <source>
        <strain evidence="2 3">YIT 11840</strain>
    </source>
</reference>
<dbReference type="PATRIC" id="fig|762968.3.peg.2706"/>
<dbReference type="HOGENOM" id="CLU_1359309_0_0_10"/>
<keyword evidence="1" id="KW-1133">Transmembrane helix</keyword>
<feature type="transmembrane region" description="Helical" evidence="1">
    <location>
        <begin position="7"/>
        <end position="26"/>
    </location>
</feature>
<evidence type="ECO:0000313" key="3">
    <source>
        <dbReference type="Proteomes" id="UP000003598"/>
    </source>
</evidence>
<proteinExistence type="predicted"/>
<keyword evidence="1" id="KW-0472">Membrane</keyword>
<protein>
    <submittedName>
        <fullName evidence="2">Uncharacterized protein</fullName>
    </submittedName>
</protein>
<name>G5SUK0_9BACT</name>
<evidence type="ECO:0000313" key="2">
    <source>
        <dbReference type="EMBL" id="EHG98917.1"/>
    </source>
</evidence>
<sequence>MKKENKILTSAIISAIIAIIIIIWNINKIPSWHTGLELSYMNKTIPNSILQEVLPFAYIEGILIILICCITTIFLLKKWHRTIRTAKGQVSSIPIQMEEDNLEKELLKIQINDHTITYNDTILIKSRTQVILVLEKLIEKDTHTLHVEELNSILGENYYDGSDSSRKRVNTLKHNMKKALCNTPFDIKRINNDFQLVLKRI</sequence>